<evidence type="ECO:0000313" key="2">
    <source>
        <dbReference type="EMBL" id="KAL0457771.1"/>
    </source>
</evidence>
<protein>
    <submittedName>
        <fullName evidence="2">Uncharacterized protein</fullName>
    </submittedName>
</protein>
<sequence length="100" mass="11119">MIDPRTNPPPSSSQPTSSNPLPPTTPIAISAKRNILQHSHATHFQHDPIRAAKKTFQDDSLYVVVVASKYKGIPSITHSDDETSQLVERLKFALIRKFSD</sequence>
<accession>A0AAW2XYF8</accession>
<reference evidence="2" key="1">
    <citation type="submission" date="2020-06" db="EMBL/GenBank/DDBJ databases">
        <authorList>
            <person name="Li T."/>
            <person name="Hu X."/>
            <person name="Zhang T."/>
            <person name="Song X."/>
            <person name="Zhang H."/>
            <person name="Dai N."/>
            <person name="Sheng W."/>
            <person name="Hou X."/>
            <person name="Wei L."/>
        </authorList>
    </citation>
    <scope>NUCLEOTIDE SEQUENCE</scope>
    <source>
        <strain evidence="2">KEN1</strain>
        <tissue evidence="2">Leaf</tissue>
    </source>
</reference>
<reference evidence="2" key="2">
    <citation type="journal article" date="2024" name="Plant">
        <title>Genomic evolution and insights into agronomic trait innovations of Sesamum species.</title>
        <authorList>
            <person name="Miao H."/>
            <person name="Wang L."/>
            <person name="Qu L."/>
            <person name="Liu H."/>
            <person name="Sun Y."/>
            <person name="Le M."/>
            <person name="Wang Q."/>
            <person name="Wei S."/>
            <person name="Zheng Y."/>
            <person name="Lin W."/>
            <person name="Duan Y."/>
            <person name="Cao H."/>
            <person name="Xiong S."/>
            <person name="Wang X."/>
            <person name="Wei L."/>
            <person name="Li C."/>
            <person name="Ma Q."/>
            <person name="Ju M."/>
            <person name="Zhao R."/>
            <person name="Li G."/>
            <person name="Mu C."/>
            <person name="Tian Q."/>
            <person name="Mei H."/>
            <person name="Zhang T."/>
            <person name="Gao T."/>
            <person name="Zhang H."/>
        </authorList>
    </citation>
    <scope>NUCLEOTIDE SEQUENCE</scope>
    <source>
        <strain evidence="2">KEN1</strain>
    </source>
</reference>
<proteinExistence type="predicted"/>
<gene>
    <name evidence="2" type="ORF">Slati_0404300</name>
</gene>
<evidence type="ECO:0000256" key="1">
    <source>
        <dbReference type="SAM" id="MobiDB-lite"/>
    </source>
</evidence>
<organism evidence="2">
    <name type="scientific">Sesamum latifolium</name>
    <dbReference type="NCBI Taxonomy" id="2727402"/>
    <lineage>
        <taxon>Eukaryota</taxon>
        <taxon>Viridiplantae</taxon>
        <taxon>Streptophyta</taxon>
        <taxon>Embryophyta</taxon>
        <taxon>Tracheophyta</taxon>
        <taxon>Spermatophyta</taxon>
        <taxon>Magnoliopsida</taxon>
        <taxon>eudicotyledons</taxon>
        <taxon>Gunneridae</taxon>
        <taxon>Pentapetalae</taxon>
        <taxon>asterids</taxon>
        <taxon>lamiids</taxon>
        <taxon>Lamiales</taxon>
        <taxon>Pedaliaceae</taxon>
        <taxon>Sesamum</taxon>
    </lineage>
</organism>
<feature type="compositionally biased region" description="Pro residues" evidence="1">
    <location>
        <begin position="1"/>
        <end position="12"/>
    </location>
</feature>
<dbReference type="AlphaFoldDB" id="A0AAW2XYF8"/>
<name>A0AAW2XYF8_9LAMI</name>
<dbReference type="EMBL" id="JACGWN010000002">
    <property type="protein sequence ID" value="KAL0457771.1"/>
    <property type="molecule type" value="Genomic_DNA"/>
</dbReference>
<feature type="region of interest" description="Disordered" evidence="1">
    <location>
        <begin position="1"/>
        <end position="26"/>
    </location>
</feature>
<comment type="caution">
    <text evidence="2">The sequence shown here is derived from an EMBL/GenBank/DDBJ whole genome shotgun (WGS) entry which is preliminary data.</text>
</comment>